<dbReference type="InterPro" id="IPR027417">
    <property type="entry name" value="P-loop_NTPase"/>
</dbReference>
<evidence type="ECO:0000256" key="1">
    <source>
        <dbReference type="SAM" id="MobiDB-lite"/>
    </source>
</evidence>
<evidence type="ECO:0000313" key="2">
    <source>
        <dbReference type="EMBL" id="MCD2193502.1"/>
    </source>
</evidence>
<dbReference type="Gene3D" id="3.40.50.300">
    <property type="entry name" value="P-loop containing nucleotide triphosphate hydrolases"/>
    <property type="match status" value="1"/>
</dbReference>
<feature type="compositionally biased region" description="Basic and acidic residues" evidence="1">
    <location>
        <begin position="416"/>
        <end position="425"/>
    </location>
</feature>
<proteinExistence type="predicted"/>
<sequence>MGAFRRTYGELEESLLAELAAYGYAKDLGARWNQTEKNLTFPNGSLLMFRYAENMLDATRRQGGQYQLLLFDEMTLTDPRVIRFLSSRLRTGDPERLPVLGVRAGSNPGGVGHGWAKTTFIDPTEGGTKVHVDERGRTVRFIPAKIDDNPHLNPEYAEDLNTLDEATRAAMRDGSWTSFSGQVFTVWRDDRHIVPASIELPASWLRYGGLDYGWSAPSVYELMARDQDGRVWLYGELVMRETPEAEQARRVLALEGNHPPCVRAADPAMWGKTSSALPVAVTYAHEGVPLRRADNDRLSGKARVHSYLEDGPACGYHRQLGWATCPMLHVLDGACPELVSTLPNLVYDKNRPEDVDTHGDDHAFDAARYALMSVGATPHLVLEGVPEREPITDPSERHIERGDVAFRPADLDNAGARRLEDHQDLNDLQSDPALARADGELPEWLGKSQRAPWLTD</sequence>
<dbReference type="Pfam" id="PF03237">
    <property type="entry name" value="Terminase_6N"/>
    <property type="match status" value="1"/>
</dbReference>
<dbReference type="Proteomes" id="UP001199469">
    <property type="component" value="Unassembled WGS sequence"/>
</dbReference>
<reference evidence="2 3" key="1">
    <citation type="submission" date="2021-11" db="EMBL/GenBank/DDBJ databases">
        <title>Draft genome sequence of Actinomycetospora sp. SF1 isolated from the rhizosphere soil.</title>
        <authorList>
            <person name="Duangmal K."/>
            <person name="Chantavorakit T."/>
        </authorList>
    </citation>
    <scope>NUCLEOTIDE SEQUENCE [LARGE SCALE GENOMIC DNA]</scope>
    <source>
        <strain evidence="2 3">TBRC 5722</strain>
    </source>
</reference>
<name>A0ABS8P5H4_9PSEU</name>
<keyword evidence="3" id="KW-1185">Reference proteome</keyword>
<protein>
    <submittedName>
        <fullName evidence="2">Terminase family protein</fullName>
    </submittedName>
</protein>
<evidence type="ECO:0000313" key="3">
    <source>
        <dbReference type="Proteomes" id="UP001199469"/>
    </source>
</evidence>
<organism evidence="2 3">
    <name type="scientific">Actinomycetospora endophytica</name>
    <dbReference type="NCBI Taxonomy" id="2291215"/>
    <lineage>
        <taxon>Bacteria</taxon>
        <taxon>Bacillati</taxon>
        <taxon>Actinomycetota</taxon>
        <taxon>Actinomycetes</taxon>
        <taxon>Pseudonocardiales</taxon>
        <taxon>Pseudonocardiaceae</taxon>
        <taxon>Actinomycetospora</taxon>
    </lineage>
</organism>
<gene>
    <name evidence="2" type="ORF">LQ327_08915</name>
</gene>
<dbReference type="Gene3D" id="3.30.420.280">
    <property type="match status" value="1"/>
</dbReference>
<comment type="caution">
    <text evidence="2">The sequence shown here is derived from an EMBL/GenBank/DDBJ whole genome shotgun (WGS) entry which is preliminary data.</text>
</comment>
<accession>A0ABS8P5H4</accession>
<dbReference type="EMBL" id="JAJNDB010000001">
    <property type="protein sequence ID" value="MCD2193502.1"/>
    <property type="molecule type" value="Genomic_DNA"/>
</dbReference>
<feature type="region of interest" description="Disordered" evidence="1">
    <location>
        <begin position="416"/>
        <end position="456"/>
    </location>
</feature>